<name>A0A2A9A039_BACCE</name>
<dbReference type="InterPro" id="IPR000182">
    <property type="entry name" value="GNAT_dom"/>
</dbReference>
<evidence type="ECO:0000313" key="2">
    <source>
        <dbReference type="EMBL" id="PFE14047.1"/>
    </source>
</evidence>
<dbReference type="PROSITE" id="PS51186">
    <property type="entry name" value="GNAT"/>
    <property type="match status" value="1"/>
</dbReference>
<dbReference type="Pfam" id="PF00583">
    <property type="entry name" value="Acetyltransf_1"/>
    <property type="match status" value="1"/>
</dbReference>
<dbReference type="Proteomes" id="UP000220032">
    <property type="component" value="Unassembled WGS sequence"/>
</dbReference>
<accession>A0A2A9A039</accession>
<gene>
    <name evidence="2" type="ORF">CN307_17610</name>
</gene>
<dbReference type="InterPro" id="IPR016181">
    <property type="entry name" value="Acyl_CoA_acyltransferase"/>
</dbReference>
<feature type="domain" description="N-acetyltransferase" evidence="1">
    <location>
        <begin position="38"/>
        <end position="190"/>
    </location>
</feature>
<proteinExistence type="predicted"/>
<dbReference type="Gene3D" id="3.40.630.30">
    <property type="match status" value="1"/>
</dbReference>
<comment type="caution">
    <text evidence="2">The sequence shown here is derived from an EMBL/GenBank/DDBJ whole genome shotgun (WGS) entry which is preliminary data.</text>
</comment>
<protein>
    <recommendedName>
        <fullName evidence="1">N-acetyltransferase domain-containing protein</fullName>
    </recommendedName>
</protein>
<reference evidence="2 3" key="1">
    <citation type="submission" date="2017-09" db="EMBL/GenBank/DDBJ databases">
        <title>Large-scale bioinformatics analysis of Bacillus genomes uncovers conserved roles of natural products in bacterial physiology.</title>
        <authorList>
            <consortium name="Agbiome Team Llc"/>
            <person name="Bleich R.M."/>
            <person name="Grubbs K.J."/>
            <person name="Santa Maria K.C."/>
            <person name="Allen S.E."/>
            <person name="Farag S."/>
            <person name="Shank E.A."/>
            <person name="Bowers A."/>
        </authorList>
    </citation>
    <scope>NUCLEOTIDE SEQUENCE [LARGE SCALE GENOMIC DNA]</scope>
    <source>
        <strain evidence="2 3">AFS022681</strain>
    </source>
</reference>
<organism evidence="2 3">
    <name type="scientific">Bacillus cereus</name>
    <dbReference type="NCBI Taxonomy" id="1396"/>
    <lineage>
        <taxon>Bacteria</taxon>
        <taxon>Bacillati</taxon>
        <taxon>Bacillota</taxon>
        <taxon>Bacilli</taxon>
        <taxon>Bacillales</taxon>
        <taxon>Bacillaceae</taxon>
        <taxon>Bacillus</taxon>
        <taxon>Bacillus cereus group</taxon>
    </lineage>
</organism>
<sequence length="197" mass="23368">MIMKMIRRNISIKKLHFRGDVKYELQLTYQELVEKGYQILSVITVNYGFLIVYRIFFEDTPLLEEDSVKLRIRIITKKGTLYPEPYLNAFYTGVERNNIELADIYMESEIRKLGYGTILMNHLIKIAINTDVAYIKGFMVSDSENHRLIQIHFYKKNGFEINGSGLMWENNQKNKLQYKSAHYHKGDSDDDYRLFNE</sequence>
<dbReference type="AlphaFoldDB" id="A0A2A9A039"/>
<dbReference type="SUPFAM" id="SSF55729">
    <property type="entry name" value="Acyl-CoA N-acyltransferases (Nat)"/>
    <property type="match status" value="1"/>
</dbReference>
<evidence type="ECO:0000313" key="3">
    <source>
        <dbReference type="Proteomes" id="UP000220032"/>
    </source>
</evidence>
<evidence type="ECO:0000259" key="1">
    <source>
        <dbReference type="PROSITE" id="PS51186"/>
    </source>
</evidence>
<dbReference type="GO" id="GO:0016747">
    <property type="term" value="F:acyltransferase activity, transferring groups other than amino-acyl groups"/>
    <property type="evidence" value="ECO:0007669"/>
    <property type="project" value="InterPro"/>
</dbReference>
<dbReference type="EMBL" id="NTRR01000025">
    <property type="protein sequence ID" value="PFE14047.1"/>
    <property type="molecule type" value="Genomic_DNA"/>
</dbReference>